<keyword evidence="2" id="KW-1185">Reference proteome</keyword>
<evidence type="ECO:0000313" key="1">
    <source>
        <dbReference type="EMBL" id="OCK88320.1"/>
    </source>
</evidence>
<accession>A0ACC8EPH9</accession>
<reference evidence="1 2" key="1">
    <citation type="journal article" date="2016" name="Nat. Commun.">
        <title>Ectomycorrhizal ecology is imprinted in the genome of the dominant symbiotic fungus Cenococcum geophilum.</title>
        <authorList>
            <consortium name="DOE Joint Genome Institute"/>
            <person name="Peter M."/>
            <person name="Kohler A."/>
            <person name="Ohm R.A."/>
            <person name="Kuo A."/>
            <person name="Krutzmann J."/>
            <person name="Morin E."/>
            <person name="Arend M."/>
            <person name="Barry K.W."/>
            <person name="Binder M."/>
            <person name="Choi C."/>
            <person name="Clum A."/>
            <person name="Copeland A."/>
            <person name="Grisel N."/>
            <person name="Haridas S."/>
            <person name="Kipfer T."/>
            <person name="LaButti K."/>
            <person name="Lindquist E."/>
            <person name="Lipzen A."/>
            <person name="Maire R."/>
            <person name="Meier B."/>
            <person name="Mihaltcheva S."/>
            <person name="Molinier V."/>
            <person name="Murat C."/>
            <person name="Poggeler S."/>
            <person name="Quandt C.A."/>
            <person name="Sperisen C."/>
            <person name="Tritt A."/>
            <person name="Tisserant E."/>
            <person name="Crous P.W."/>
            <person name="Henrissat B."/>
            <person name="Nehls U."/>
            <person name="Egli S."/>
            <person name="Spatafora J.W."/>
            <person name="Grigoriev I.V."/>
            <person name="Martin F.M."/>
        </authorList>
    </citation>
    <scope>NUCLEOTIDE SEQUENCE [LARGE SCALE GENOMIC DNA]</scope>
    <source>
        <strain evidence="1 2">1.58</strain>
    </source>
</reference>
<sequence length="187" mass="21328">MPSAVELVMSTIELLEIILVQLPMSDLLFVQGVCKYWQTVIRKSIKIQRRLFFTPAPKASPELNPLPLKRLLIRWNENGKDPKNHPSRHTLWVDFKGNSVEKLQVGSWSASWRRMLLVQPPCKYEVPIALGWEDRATGGVAETISGRLVEKQVTIGDALRRMVEASMPNTKKMHSRELRGRSAGFRV</sequence>
<organism evidence="1 2">
    <name type="scientific">Cenococcum geophilum 1.58</name>
    <dbReference type="NCBI Taxonomy" id="794803"/>
    <lineage>
        <taxon>Eukaryota</taxon>
        <taxon>Fungi</taxon>
        <taxon>Dikarya</taxon>
        <taxon>Ascomycota</taxon>
        <taxon>Pezizomycotina</taxon>
        <taxon>Dothideomycetes</taxon>
        <taxon>Pleosporomycetidae</taxon>
        <taxon>Gloniales</taxon>
        <taxon>Gloniaceae</taxon>
        <taxon>Cenococcum</taxon>
    </lineage>
</organism>
<dbReference type="Proteomes" id="UP000250078">
    <property type="component" value="Unassembled WGS sequence"/>
</dbReference>
<proteinExistence type="predicted"/>
<protein>
    <submittedName>
        <fullName evidence="1">Uncharacterized protein</fullName>
    </submittedName>
</protein>
<evidence type="ECO:0000313" key="2">
    <source>
        <dbReference type="Proteomes" id="UP000250078"/>
    </source>
</evidence>
<gene>
    <name evidence="1" type="ORF">K441DRAFT_669275</name>
</gene>
<name>A0ACC8EPH9_9PEZI</name>
<dbReference type="EMBL" id="KV748244">
    <property type="protein sequence ID" value="OCK88320.1"/>
    <property type="molecule type" value="Genomic_DNA"/>
</dbReference>